<reference evidence="3" key="1">
    <citation type="submission" date="2017-02" db="UniProtKB">
        <authorList>
            <consortium name="WormBaseParasite"/>
        </authorList>
    </citation>
    <scope>IDENTIFICATION</scope>
</reference>
<dbReference type="OrthoDB" id="10021675at2759"/>
<dbReference type="Proteomes" id="UP000267027">
    <property type="component" value="Unassembled WGS sequence"/>
</dbReference>
<gene>
    <name evidence="1" type="ORF">ACOC_LOCUS2732</name>
</gene>
<dbReference type="PANTHER" id="PTHR24139">
    <property type="entry name" value="CALCIUM-INDEPENDENT PHOSPHOLIPASE A2"/>
    <property type="match status" value="1"/>
</dbReference>
<dbReference type="GO" id="GO:0005739">
    <property type="term" value="C:mitochondrion"/>
    <property type="evidence" value="ECO:0007669"/>
    <property type="project" value="TreeGrafter"/>
</dbReference>
<name>A0A0R3PF24_ANGCS</name>
<dbReference type="GO" id="GO:0052816">
    <property type="term" value="F:long-chain fatty acyl-CoA hydrolase activity"/>
    <property type="evidence" value="ECO:0007669"/>
    <property type="project" value="TreeGrafter"/>
</dbReference>
<proteinExistence type="predicted"/>
<dbReference type="AlphaFoldDB" id="A0A0R3PF24"/>
<keyword evidence="2" id="KW-1185">Reference proteome</keyword>
<accession>A0A0R3PF24</accession>
<dbReference type="EMBL" id="UYYA01000605">
    <property type="protein sequence ID" value="VDM54317.1"/>
    <property type="molecule type" value="Genomic_DNA"/>
</dbReference>
<reference evidence="1 2" key="2">
    <citation type="submission" date="2018-11" db="EMBL/GenBank/DDBJ databases">
        <authorList>
            <consortium name="Pathogen Informatics"/>
        </authorList>
    </citation>
    <scope>NUCLEOTIDE SEQUENCE [LARGE SCALE GENOMIC DNA]</scope>
    <source>
        <strain evidence="1 2">Costa Rica</strain>
    </source>
</reference>
<sequence length="161" mass="18281">MLANGDFRAICTNKFESSLNTLQTEQVLLYFFMYVACRQICFERSRIDTFSKHDNKVHLAGVVSVGTGEPAQTERKYHSGTTLKDKARNVAHLSTLILEQVVGLDLTTVEMAQERCVAQSIPFVRISPKGINVRIDEVDDAKLMDMIWTTHLWLVSNFLQN</sequence>
<dbReference type="WBParaSite" id="ACOC_0000273101-mRNA-1">
    <property type="protein sequence ID" value="ACOC_0000273101-mRNA-1"/>
    <property type="gene ID" value="ACOC_0000273101"/>
</dbReference>
<dbReference type="GO" id="GO:0047499">
    <property type="term" value="F:calcium-independent phospholipase A2 activity"/>
    <property type="evidence" value="ECO:0007669"/>
    <property type="project" value="InterPro"/>
</dbReference>
<evidence type="ECO:0000313" key="1">
    <source>
        <dbReference type="EMBL" id="VDM54317.1"/>
    </source>
</evidence>
<protein>
    <submittedName>
        <fullName evidence="3">Trafficking protein particle complex subunit</fullName>
    </submittedName>
</protein>
<dbReference type="STRING" id="334426.A0A0R3PF24"/>
<dbReference type="InterPro" id="IPR047148">
    <property type="entry name" value="PLPL9"/>
</dbReference>
<dbReference type="GO" id="GO:2000304">
    <property type="term" value="P:positive regulation of ceramide biosynthetic process"/>
    <property type="evidence" value="ECO:0007669"/>
    <property type="project" value="TreeGrafter"/>
</dbReference>
<evidence type="ECO:0000313" key="2">
    <source>
        <dbReference type="Proteomes" id="UP000267027"/>
    </source>
</evidence>
<dbReference type="PANTHER" id="PTHR24139:SF35">
    <property type="entry name" value="PNPLA DOMAIN-CONTAINING PROTEIN"/>
    <property type="match status" value="1"/>
</dbReference>
<evidence type="ECO:0000313" key="3">
    <source>
        <dbReference type="WBParaSite" id="ACOC_0000273101-mRNA-1"/>
    </source>
</evidence>
<organism evidence="3">
    <name type="scientific">Angiostrongylus costaricensis</name>
    <name type="common">Nematode worm</name>
    <dbReference type="NCBI Taxonomy" id="334426"/>
    <lineage>
        <taxon>Eukaryota</taxon>
        <taxon>Metazoa</taxon>
        <taxon>Ecdysozoa</taxon>
        <taxon>Nematoda</taxon>
        <taxon>Chromadorea</taxon>
        <taxon>Rhabditida</taxon>
        <taxon>Rhabditina</taxon>
        <taxon>Rhabditomorpha</taxon>
        <taxon>Strongyloidea</taxon>
        <taxon>Metastrongylidae</taxon>
        <taxon>Angiostrongylus</taxon>
    </lineage>
</organism>